<reference evidence="2" key="1">
    <citation type="journal article" date="2019" name="Sci. Rep.">
        <title>Draft genome of Tanacetum cinerariifolium, the natural source of mosquito coil.</title>
        <authorList>
            <person name="Yamashiro T."/>
            <person name="Shiraishi A."/>
            <person name="Satake H."/>
            <person name="Nakayama K."/>
        </authorList>
    </citation>
    <scope>NUCLEOTIDE SEQUENCE</scope>
</reference>
<protein>
    <submittedName>
        <fullName evidence="2">Uncharacterized protein</fullName>
    </submittedName>
</protein>
<accession>A0A699I9W0</accession>
<dbReference type="AlphaFoldDB" id="A0A699I9W0"/>
<evidence type="ECO:0000256" key="1">
    <source>
        <dbReference type="SAM" id="MobiDB-lite"/>
    </source>
</evidence>
<proteinExistence type="predicted"/>
<evidence type="ECO:0000313" key="2">
    <source>
        <dbReference type="EMBL" id="GEZ31907.1"/>
    </source>
</evidence>
<gene>
    <name evidence="2" type="ORF">Tci_503880</name>
</gene>
<feature type="compositionally biased region" description="Basic and acidic residues" evidence="1">
    <location>
        <begin position="59"/>
        <end position="73"/>
    </location>
</feature>
<feature type="region of interest" description="Disordered" evidence="1">
    <location>
        <begin position="59"/>
        <end position="81"/>
    </location>
</feature>
<organism evidence="2">
    <name type="scientific">Tanacetum cinerariifolium</name>
    <name type="common">Dalmatian daisy</name>
    <name type="synonym">Chrysanthemum cinerariifolium</name>
    <dbReference type="NCBI Taxonomy" id="118510"/>
    <lineage>
        <taxon>Eukaryota</taxon>
        <taxon>Viridiplantae</taxon>
        <taxon>Streptophyta</taxon>
        <taxon>Embryophyta</taxon>
        <taxon>Tracheophyta</taxon>
        <taxon>Spermatophyta</taxon>
        <taxon>Magnoliopsida</taxon>
        <taxon>eudicotyledons</taxon>
        <taxon>Gunneridae</taxon>
        <taxon>Pentapetalae</taxon>
        <taxon>asterids</taxon>
        <taxon>campanulids</taxon>
        <taxon>Asterales</taxon>
        <taxon>Asteraceae</taxon>
        <taxon>Asteroideae</taxon>
        <taxon>Anthemideae</taxon>
        <taxon>Anthemidinae</taxon>
        <taxon>Tanacetum</taxon>
    </lineage>
</organism>
<sequence>MSQEDMVVNEKETDSDFDDKIRYLGTLEESSKPKPIKKFTYITKFGEMHQMIEEEIKNQKGIEEHAKAEEVGSKRKSGKKF</sequence>
<comment type="caution">
    <text evidence="2">The sequence shown here is derived from an EMBL/GenBank/DDBJ whole genome shotgun (WGS) entry which is preliminary data.</text>
</comment>
<name>A0A699I9W0_TANCI</name>
<dbReference type="EMBL" id="BKCJ010264864">
    <property type="protein sequence ID" value="GEZ31907.1"/>
    <property type="molecule type" value="Genomic_DNA"/>
</dbReference>